<evidence type="ECO:0000313" key="3">
    <source>
        <dbReference type="Proteomes" id="UP001607302"/>
    </source>
</evidence>
<feature type="compositionally biased region" description="Acidic residues" evidence="1">
    <location>
        <begin position="1"/>
        <end position="23"/>
    </location>
</feature>
<dbReference type="AlphaFoldDB" id="A0ABD2C1X2"/>
<comment type="caution">
    <text evidence="2">The sequence shown here is derived from an EMBL/GenBank/DDBJ whole genome shotgun (WGS) entry which is preliminary data.</text>
</comment>
<name>A0ABD2C1X2_VESSQ</name>
<protein>
    <submittedName>
        <fullName evidence="2">Uncharacterized protein</fullName>
    </submittedName>
</protein>
<gene>
    <name evidence="2" type="ORF">V1478_001591</name>
</gene>
<dbReference type="Proteomes" id="UP001607302">
    <property type="component" value="Unassembled WGS sequence"/>
</dbReference>
<accession>A0ABD2C1X2</accession>
<evidence type="ECO:0000313" key="2">
    <source>
        <dbReference type="EMBL" id="KAL2739025.1"/>
    </source>
</evidence>
<proteinExistence type="predicted"/>
<evidence type="ECO:0000256" key="1">
    <source>
        <dbReference type="SAM" id="MobiDB-lite"/>
    </source>
</evidence>
<organism evidence="2 3">
    <name type="scientific">Vespula squamosa</name>
    <name type="common">Southern yellow jacket</name>
    <name type="synonym">Wasp</name>
    <dbReference type="NCBI Taxonomy" id="30214"/>
    <lineage>
        <taxon>Eukaryota</taxon>
        <taxon>Metazoa</taxon>
        <taxon>Ecdysozoa</taxon>
        <taxon>Arthropoda</taxon>
        <taxon>Hexapoda</taxon>
        <taxon>Insecta</taxon>
        <taxon>Pterygota</taxon>
        <taxon>Neoptera</taxon>
        <taxon>Endopterygota</taxon>
        <taxon>Hymenoptera</taxon>
        <taxon>Apocrita</taxon>
        <taxon>Aculeata</taxon>
        <taxon>Vespoidea</taxon>
        <taxon>Vespidae</taxon>
        <taxon>Vespinae</taxon>
        <taxon>Vespula</taxon>
    </lineage>
</organism>
<dbReference type="EMBL" id="JAUDFV010000025">
    <property type="protein sequence ID" value="KAL2739025.1"/>
    <property type="molecule type" value="Genomic_DNA"/>
</dbReference>
<keyword evidence="3" id="KW-1185">Reference proteome</keyword>
<reference evidence="2 3" key="1">
    <citation type="journal article" date="2024" name="Ann. Entomol. Soc. Am.">
        <title>Genomic analyses of the southern and eastern yellowjacket wasps (Hymenoptera: Vespidae) reveal evolutionary signatures of social life.</title>
        <authorList>
            <person name="Catto M.A."/>
            <person name="Caine P.B."/>
            <person name="Orr S.E."/>
            <person name="Hunt B.G."/>
            <person name="Goodisman M.A.D."/>
        </authorList>
    </citation>
    <scope>NUCLEOTIDE SEQUENCE [LARGE SCALE GENOMIC DNA]</scope>
    <source>
        <strain evidence="2">233</strain>
        <tissue evidence="2">Head and thorax</tissue>
    </source>
</reference>
<sequence length="79" mass="9316">MKEDGEDEDENEDDDDDEGEEEGAISMKYEEEYKQLKSGSICKHDLTFAKYIYVYIFITMLHAKQGFEYLSNNFNELII</sequence>
<feature type="region of interest" description="Disordered" evidence="1">
    <location>
        <begin position="1"/>
        <end position="28"/>
    </location>
</feature>